<dbReference type="RefSeq" id="WP_184777643.1">
    <property type="nucleotide sequence ID" value="NZ_JACHMG010000001.1"/>
</dbReference>
<evidence type="ECO:0000313" key="3">
    <source>
        <dbReference type="Proteomes" id="UP000581769"/>
    </source>
</evidence>
<accession>A0A840IP83</accession>
<dbReference type="InterPro" id="IPR036390">
    <property type="entry name" value="WH_DNA-bd_sf"/>
</dbReference>
<dbReference type="InterPro" id="IPR036388">
    <property type="entry name" value="WH-like_DNA-bd_sf"/>
</dbReference>
<organism evidence="2 3">
    <name type="scientific">Amycolatopsis jiangsuensis</name>
    <dbReference type="NCBI Taxonomy" id="1181879"/>
    <lineage>
        <taxon>Bacteria</taxon>
        <taxon>Bacillati</taxon>
        <taxon>Actinomycetota</taxon>
        <taxon>Actinomycetes</taxon>
        <taxon>Pseudonocardiales</taxon>
        <taxon>Pseudonocardiaceae</taxon>
        <taxon>Amycolatopsis</taxon>
    </lineage>
</organism>
<name>A0A840IP83_9PSEU</name>
<keyword evidence="3" id="KW-1185">Reference proteome</keyword>
<reference evidence="2 3" key="1">
    <citation type="submission" date="2020-08" db="EMBL/GenBank/DDBJ databases">
        <title>Sequencing the genomes of 1000 actinobacteria strains.</title>
        <authorList>
            <person name="Klenk H.-P."/>
        </authorList>
    </citation>
    <scope>NUCLEOTIDE SEQUENCE [LARGE SCALE GENOMIC DNA]</scope>
    <source>
        <strain evidence="2 3">DSM 45859</strain>
    </source>
</reference>
<evidence type="ECO:0000313" key="2">
    <source>
        <dbReference type="EMBL" id="MBB4683255.1"/>
    </source>
</evidence>
<dbReference type="SMART" id="SM00347">
    <property type="entry name" value="HTH_MARR"/>
    <property type="match status" value="1"/>
</dbReference>
<keyword evidence="2" id="KW-0238">DNA-binding</keyword>
<dbReference type="Gene3D" id="1.10.10.10">
    <property type="entry name" value="Winged helix-like DNA-binding domain superfamily/Winged helix DNA-binding domain"/>
    <property type="match status" value="1"/>
</dbReference>
<dbReference type="SUPFAM" id="SSF46785">
    <property type="entry name" value="Winged helix' DNA-binding domain"/>
    <property type="match status" value="1"/>
</dbReference>
<gene>
    <name evidence="2" type="ORF">BJY18_000740</name>
</gene>
<comment type="caution">
    <text evidence="2">The sequence shown here is derived from an EMBL/GenBank/DDBJ whole genome shotgun (WGS) entry which is preliminary data.</text>
</comment>
<evidence type="ECO:0000259" key="1">
    <source>
        <dbReference type="PROSITE" id="PS50995"/>
    </source>
</evidence>
<feature type="domain" description="HTH marR-type" evidence="1">
    <location>
        <begin position="17"/>
        <end position="156"/>
    </location>
</feature>
<dbReference type="AlphaFoldDB" id="A0A840IP83"/>
<sequence length="162" mass="17696">MAGRGPEWPDDAEHGAWINLVKVLLTLPGALESQLLKDADLTLLGYMILARLSVVPERTLRMSEIAAMANGSLPRISHAVKRLEDRGWVTRTVRTGQGRRFTVATLTDRGRHHLEAAAPDHVKTVRRLVVEPLGEDFLAVGTAIERVVEALGVSTAHVTPQS</sequence>
<dbReference type="InterPro" id="IPR000835">
    <property type="entry name" value="HTH_MarR-typ"/>
</dbReference>
<protein>
    <submittedName>
        <fullName evidence="2">DNA-binding MarR family transcriptional regulator</fullName>
    </submittedName>
</protein>
<dbReference type="Pfam" id="PF12802">
    <property type="entry name" value="MarR_2"/>
    <property type="match status" value="1"/>
</dbReference>
<dbReference type="EMBL" id="JACHMG010000001">
    <property type="protein sequence ID" value="MBB4683255.1"/>
    <property type="molecule type" value="Genomic_DNA"/>
</dbReference>
<dbReference type="PROSITE" id="PS50995">
    <property type="entry name" value="HTH_MARR_2"/>
    <property type="match status" value="1"/>
</dbReference>
<proteinExistence type="predicted"/>
<dbReference type="Proteomes" id="UP000581769">
    <property type="component" value="Unassembled WGS sequence"/>
</dbReference>
<dbReference type="GO" id="GO:0003700">
    <property type="term" value="F:DNA-binding transcription factor activity"/>
    <property type="evidence" value="ECO:0007669"/>
    <property type="project" value="InterPro"/>
</dbReference>
<dbReference type="GO" id="GO:0003677">
    <property type="term" value="F:DNA binding"/>
    <property type="evidence" value="ECO:0007669"/>
    <property type="project" value="UniProtKB-KW"/>
</dbReference>